<evidence type="ECO:0000256" key="6">
    <source>
        <dbReference type="PIRSR" id="PIRSR602401-1"/>
    </source>
</evidence>
<reference evidence="9" key="1">
    <citation type="submission" date="2023-06" db="EMBL/GenBank/DDBJ databases">
        <title>Genome-scale phylogeny and comparative genomics of the fungal order Sordariales.</title>
        <authorList>
            <consortium name="Lawrence Berkeley National Laboratory"/>
            <person name="Hensen N."/>
            <person name="Bonometti L."/>
            <person name="Westerberg I."/>
            <person name="Brannstrom I.O."/>
            <person name="Guillou S."/>
            <person name="Cros-Aarteil S."/>
            <person name="Calhoun S."/>
            <person name="Haridas S."/>
            <person name="Kuo A."/>
            <person name="Mondo S."/>
            <person name="Pangilinan J."/>
            <person name="Riley R."/>
            <person name="Labutti K."/>
            <person name="Andreopoulos B."/>
            <person name="Lipzen A."/>
            <person name="Chen C."/>
            <person name="Yanf M."/>
            <person name="Daum C."/>
            <person name="Ng V."/>
            <person name="Clum A."/>
            <person name="Steindorff A."/>
            <person name="Ohm R."/>
            <person name="Martin F."/>
            <person name="Silar P."/>
            <person name="Natvig D."/>
            <person name="Lalanne C."/>
            <person name="Gautier V."/>
            <person name="Ament-Velasquez S.L."/>
            <person name="Kruys A."/>
            <person name="Hutchinson M.I."/>
            <person name="Powell A.J."/>
            <person name="Barry K."/>
            <person name="Miller A.N."/>
            <person name="Grigoriev I.V."/>
            <person name="Debuchy R."/>
            <person name="Gladieux P."/>
            <person name="Thoren M.H."/>
            <person name="Johannesson H."/>
        </authorList>
    </citation>
    <scope>NUCLEOTIDE SEQUENCE</scope>
    <source>
        <strain evidence="9">8032-3</strain>
    </source>
</reference>
<evidence type="ECO:0000256" key="1">
    <source>
        <dbReference type="ARBA" id="ARBA00001971"/>
    </source>
</evidence>
<keyword evidence="7" id="KW-0503">Monooxygenase</keyword>
<proteinExistence type="inferred from homology"/>
<keyword evidence="7" id="KW-0560">Oxidoreductase</keyword>
<dbReference type="PANTHER" id="PTHR24305">
    <property type="entry name" value="CYTOCHROME P450"/>
    <property type="match status" value="1"/>
</dbReference>
<dbReference type="PRINTS" id="PR00385">
    <property type="entry name" value="P450"/>
</dbReference>
<organism evidence="9 10">
    <name type="scientific">Phialemonium atrogriseum</name>
    <dbReference type="NCBI Taxonomy" id="1093897"/>
    <lineage>
        <taxon>Eukaryota</taxon>
        <taxon>Fungi</taxon>
        <taxon>Dikarya</taxon>
        <taxon>Ascomycota</taxon>
        <taxon>Pezizomycotina</taxon>
        <taxon>Sordariomycetes</taxon>
        <taxon>Sordariomycetidae</taxon>
        <taxon>Cephalothecales</taxon>
        <taxon>Cephalothecaceae</taxon>
        <taxon>Phialemonium</taxon>
    </lineage>
</organism>
<evidence type="ECO:0000256" key="2">
    <source>
        <dbReference type="ARBA" id="ARBA00010617"/>
    </source>
</evidence>
<evidence type="ECO:0000256" key="3">
    <source>
        <dbReference type="ARBA" id="ARBA00022617"/>
    </source>
</evidence>
<keyword evidence="8" id="KW-1133">Transmembrane helix</keyword>
<name>A0AAJ0BU55_9PEZI</name>
<evidence type="ECO:0000256" key="5">
    <source>
        <dbReference type="ARBA" id="ARBA00023004"/>
    </source>
</evidence>
<dbReference type="GO" id="GO:0004497">
    <property type="term" value="F:monooxygenase activity"/>
    <property type="evidence" value="ECO:0007669"/>
    <property type="project" value="UniProtKB-KW"/>
</dbReference>
<dbReference type="Gene3D" id="1.10.630.10">
    <property type="entry name" value="Cytochrome P450"/>
    <property type="match status" value="1"/>
</dbReference>
<keyword evidence="8" id="KW-0812">Transmembrane</keyword>
<dbReference type="GO" id="GO:0005506">
    <property type="term" value="F:iron ion binding"/>
    <property type="evidence" value="ECO:0007669"/>
    <property type="project" value="InterPro"/>
</dbReference>
<sequence>MLRELGEAVSAHIPHLLAATFILYFVFQRYQKNLSKYPGPFLASLTNNWRLLDVWGRDTHFTYRKLHDKYGSVVRVGPNVLSFADPAAIPDIYGLNKGYTKSGYYDVFATLNKGNSVYNLFSTRSEQFHARFRRSVNHAFALSTLLDYEPLVDSCTSFFLRRTEELFATTGQPCSFSQWMQFFAFDVIGEITWSRRLGFVEENHDISDIIATVDSFQNYGTVIGQNPWLDRILIKNPVKLFLESKGLWPSGPNAAIVRFALDRQREHSKRAADDLERSGENTGKRGVNFLQRFLQSQEKSPEFLTDNRITAMCASLIIAGSDSTAISLSSVFYYLLQNPRVYQKLMVEIDAADAAGELASSEDTTGAGDVVPFSAAKKLTYLDAVINESFRMHPAVGLLLERVTPPGGATICGEYVPGGTVVGCNAWVVHQNKGVFGEDADVYRPERWLESEGADTIQLSRMRQSMFQFGAGARTCIGKNISLMETYKMIPTFLRKFEIEMAASEEPMFLKNAFFVHRKNFNVHLKPRGTKTG</sequence>
<dbReference type="Proteomes" id="UP001244011">
    <property type="component" value="Unassembled WGS sequence"/>
</dbReference>
<dbReference type="GO" id="GO:0016705">
    <property type="term" value="F:oxidoreductase activity, acting on paired donors, with incorporation or reduction of molecular oxygen"/>
    <property type="evidence" value="ECO:0007669"/>
    <property type="project" value="InterPro"/>
</dbReference>
<keyword evidence="10" id="KW-1185">Reference proteome</keyword>
<dbReference type="PROSITE" id="PS00086">
    <property type="entry name" value="CYTOCHROME_P450"/>
    <property type="match status" value="1"/>
</dbReference>
<dbReference type="Pfam" id="PF00067">
    <property type="entry name" value="p450"/>
    <property type="match status" value="1"/>
</dbReference>
<accession>A0AAJ0BU55</accession>
<dbReference type="GO" id="GO:0020037">
    <property type="term" value="F:heme binding"/>
    <property type="evidence" value="ECO:0007669"/>
    <property type="project" value="InterPro"/>
</dbReference>
<evidence type="ECO:0000313" key="9">
    <source>
        <dbReference type="EMBL" id="KAK1764540.1"/>
    </source>
</evidence>
<evidence type="ECO:0000313" key="10">
    <source>
        <dbReference type="Proteomes" id="UP001244011"/>
    </source>
</evidence>
<gene>
    <name evidence="9" type="ORF">QBC33DRAFT_478023</name>
</gene>
<keyword evidence="4 6" id="KW-0479">Metal-binding</keyword>
<evidence type="ECO:0000256" key="4">
    <source>
        <dbReference type="ARBA" id="ARBA00022723"/>
    </source>
</evidence>
<keyword evidence="3 6" id="KW-0349">Heme</keyword>
<dbReference type="AlphaFoldDB" id="A0AAJ0BU55"/>
<dbReference type="RefSeq" id="XP_060280753.1">
    <property type="nucleotide sequence ID" value="XM_060425280.1"/>
</dbReference>
<keyword evidence="5 6" id="KW-0408">Iron</keyword>
<dbReference type="InterPro" id="IPR017972">
    <property type="entry name" value="Cyt_P450_CS"/>
</dbReference>
<dbReference type="CDD" id="cd11060">
    <property type="entry name" value="CYP57A1-like"/>
    <property type="match status" value="1"/>
</dbReference>
<protein>
    <submittedName>
        <fullName evidence="9">Cytochrome P450</fullName>
    </submittedName>
</protein>
<dbReference type="FunFam" id="1.10.630.10:FF:000050">
    <property type="entry name" value="Cytochrome P450 monooxygenase"/>
    <property type="match status" value="1"/>
</dbReference>
<feature type="transmembrane region" description="Helical" evidence="8">
    <location>
        <begin position="12"/>
        <end position="27"/>
    </location>
</feature>
<comment type="similarity">
    <text evidence="2 7">Belongs to the cytochrome P450 family.</text>
</comment>
<comment type="caution">
    <text evidence="9">The sequence shown here is derived from an EMBL/GenBank/DDBJ whole genome shotgun (WGS) entry which is preliminary data.</text>
</comment>
<evidence type="ECO:0000256" key="8">
    <source>
        <dbReference type="SAM" id="Phobius"/>
    </source>
</evidence>
<dbReference type="GeneID" id="85308467"/>
<feature type="binding site" description="axial binding residue" evidence="6">
    <location>
        <position position="476"/>
    </location>
    <ligand>
        <name>heme</name>
        <dbReference type="ChEBI" id="CHEBI:30413"/>
    </ligand>
    <ligandPart>
        <name>Fe</name>
        <dbReference type="ChEBI" id="CHEBI:18248"/>
    </ligandPart>
</feature>
<dbReference type="PANTHER" id="PTHR24305:SF232">
    <property type="entry name" value="P450, PUTATIVE (EUROFUNG)-RELATED"/>
    <property type="match status" value="1"/>
</dbReference>
<comment type="cofactor">
    <cofactor evidence="1 6">
        <name>heme</name>
        <dbReference type="ChEBI" id="CHEBI:30413"/>
    </cofactor>
</comment>
<dbReference type="PRINTS" id="PR00463">
    <property type="entry name" value="EP450I"/>
</dbReference>
<dbReference type="InterPro" id="IPR002401">
    <property type="entry name" value="Cyt_P450_E_grp-I"/>
</dbReference>
<evidence type="ECO:0000256" key="7">
    <source>
        <dbReference type="RuleBase" id="RU000461"/>
    </source>
</evidence>
<dbReference type="InterPro" id="IPR001128">
    <property type="entry name" value="Cyt_P450"/>
</dbReference>
<dbReference type="InterPro" id="IPR050121">
    <property type="entry name" value="Cytochrome_P450_monoxygenase"/>
</dbReference>
<dbReference type="EMBL" id="MU839020">
    <property type="protein sequence ID" value="KAK1764540.1"/>
    <property type="molecule type" value="Genomic_DNA"/>
</dbReference>
<dbReference type="SUPFAM" id="SSF48264">
    <property type="entry name" value="Cytochrome P450"/>
    <property type="match status" value="1"/>
</dbReference>
<keyword evidence="8" id="KW-0472">Membrane</keyword>
<dbReference type="InterPro" id="IPR036396">
    <property type="entry name" value="Cyt_P450_sf"/>
</dbReference>